<accession>A0A4T2C108</accession>
<evidence type="ECO:0000313" key="4">
    <source>
        <dbReference type="Proteomes" id="UP000306192"/>
    </source>
</evidence>
<dbReference type="AlphaFoldDB" id="A0A4T2C108"/>
<feature type="transmembrane region" description="Helical" evidence="1">
    <location>
        <begin position="62"/>
        <end position="80"/>
    </location>
</feature>
<dbReference type="Proteomes" id="UP000306192">
    <property type="component" value="Unassembled WGS sequence"/>
</dbReference>
<comment type="caution">
    <text evidence="3">The sequence shown here is derived from an EMBL/GenBank/DDBJ whole genome shotgun (WGS) entry which is preliminary data.</text>
</comment>
<evidence type="ECO:0000256" key="1">
    <source>
        <dbReference type="SAM" id="Phobius"/>
    </source>
</evidence>
<evidence type="ECO:0000259" key="2">
    <source>
        <dbReference type="Pfam" id="PF01478"/>
    </source>
</evidence>
<feature type="transmembrane region" description="Helical" evidence="1">
    <location>
        <begin position="86"/>
        <end position="110"/>
    </location>
</feature>
<keyword evidence="1" id="KW-0472">Membrane</keyword>
<dbReference type="InterPro" id="IPR000045">
    <property type="entry name" value="Prepilin_IV_endopep_pep"/>
</dbReference>
<keyword evidence="1" id="KW-1133">Transmembrane helix</keyword>
<dbReference type="EMBL" id="QYRT01000013">
    <property type="protein sequence ID" value="TIH37142.1"/>
    <property type="molecule type" value="Genomic_DNA"/>
</dbReference>
<dbReference type="GO" id="GO:0016020">
    <property type="term" value="C:membrane"/>
    <property type="evidence" value="ECO:0007669"/>
    <property type="project" value="InterPro"/>
</dbReference>
<keyword evidence="1" id="KW-0812">Transmembrane</keyword>
<dbReference type="RefSeq" id="WP_136641954.1">
    <property type="nucleotide sequence ID" value="NZ_QYRT01000013.1"/>
</dbReference>
<dbReference type="GO" id="GO:0004190">
    <property type="term" value="F:aspartic-type endopeptidase activity"/>
    <property type="evidence" value="ECO:0007669"/>
    <property type="project" value="InterPro"/>
</dbReference>
<organism evidence="3 4">
    <name type="scientific">Subtercola vilae</name>
    <dbReference type="NCBI Taxonomy" id="2056433"/>
    <lineage>
        <taxon>Bacteria</taxon>
        <taxon>Bacillati</taxon>
        <taxon>Actinomycetota</taxon>
        <taxon>Actinomycetes</taxon>
        <taxon>Micrococcales</taxon>
        <taxon>Microbacteriaceae</taxon>
        <taxon>Subtercola</taxon>
    </lineage>
</organism>
<feature type="transmembrane region" description="Helical" evidence="1">
    <location>
        <begin position="168"/>
        <end position="186"/>
    </location>
</feature>
<dbReference type="Pfam" id="PF01478">
    <property type="entry name" value="Peptidase_A24"/>
    <property type="match status" value="1"/>
</dbReference>
<feature type="domain" description="Prepilin type IV endopeptidase peptidase" evidence="2">
    <location>
        <begin position="53"/>
        <end position="141"/>
    </location>
</feature>
<name>A0A4T2C108_9MICO</name>
<feature type="transmembrane region" description="Helical" evidence="1">
    <location>
        <begin position="36"/>
        <end position="55"/>
    </location>
</feature>
<keyword evidence="4" id="KW-1185">Reference proteome</keyword>
<gene>
    <name evidence="3" type="ORF">D4765_09000</name>
</gene>
<protein>
    <submittedName>
        <fullName evidence="3">Prepilin peptidase</fullName>
    </submittedName>
</protein>
<reference evidence="3 4" key="1">
    <citation type="journal article" date="2019" name="Microorganisms">
        <title>Systematic Affiliation and Genome Analysis of Subtercola vilae DB165(T) with Particular Emphasis on Cold Adaptation of an Isolate from a High-Altitude Cold Volcano Lake.</title>
        <authorList>
            <person name="Villalobos A.S."/>
            <person name="Wiese J."/>
            <person name="Imhoff J.F."/>
            <person name="Dorador C."/>
            <person name="Keller A."/>
            <person name="Hentschel U."/>
        </authorList>
    </citation>
    <scope>NUCLEOTIDE SEQUENCE [LARGE SCALE GENOMIC DNA]</scope>
    <source>
        <strain evidence="3 4">DB165</strain>
    </source>
</reference>
<feature type="transmembrane region" description="Helical" evidence="1">
    <location>
        <begin position="131"/>
        <end position="156"/>
    </location>
</feature>
<sequence length="187" mass="18300">MEKAACWMAGAVVALVVVLRPGEAWAAAGSGAVALAAPLLAAAVMAVVTPPLVAADLAWRRLPNGMIAVGFAALTVSAALGPRMPAVLLAATGSFALFALLRATGVVGMGDVKLAALLSGTLATADRGPTALVAAMAGALVMAVAAGGVLALGQAARARVTNRAGPKTIAFGPALLFGFWVAYAALT</sequence>
<evidence type="ECO:0000313" key="3">
    <source>
        <dbReference type="EMBL" id="TIH37142.1"/>
    </source>
</evidence>
<proteinExistence type="predicted"/>